<dbReference type="EMBL" id="CP036271">
    <property type="protein sequence ID" value="QDT53901.1"/>
    <property type="molecule type" value="Genomic_DNA"/>
</dbReference>
<dbReference type="PROSITE" id="PS50164">
    <property type="entry name" value="GIY_YIG"/>
    <property type="match status" value="1"/>
</dbReference>
<reference evidence="2 3" key="1">
    <citation type="submission" date="2019-02" db="EMBL/GenBank/DDBJ databases">
        <title>Deep-cultivation of Planctomycetes and their phenomic and genomic characterization uncovers novel biology.</title>
        <authorList>
            <person name="Wiegand S."/>
            <person name="Jogler M."/>
            <person name="Boedeker C."/>
            <person name="Pinto D."/>
            <person name="Vollmers J."/>
            <person name="Rivas-Marin E."/>
            <person name="Kohn T."/>
            <person name="Peeters S.H."/>
            <person name="Heuer A."/>
            <person name="Rast P."/>
            <person name="Oberbeckmann S."/>
            <person name="Bunk B."/>
            <person name="Jeske O."/>
            <person name="Meyerdierks A."/>
            <person name="Storesund J.E."/>
            <person name="Kallscheuer N."/>
            <person name="Luecker S."/>
            <person name="Lage O.M."/>
            <person name="Pohl T."/>
            <person name="Merkel B.J."/>
            <person name="Hornburger P."/>
            <person name="Mueller R.-W."/>
            <person name="Bruemmer F."/>
            <person name="Labrenz M."/>
            <person name="Spormann A.M."/>
            <person name="Op den Camp H."/>
            <person name="Overmann J."/>
            <person name="Amann R."/>
            <person name="Jetten M.S.M."/>
            <person name="Mascher T."/>
            <person name="Medema M.H."/>
            <person name="Devos D.P."/>
            <person name="Kaster A.-K."/>
            <person name="Ovreas L."/>
            <person name="Rohde M."/>
            <person name="Galperin M.Y."/>
            <person name="Jogler C."/>
        </authorList>
    </citation>
    <scope>NUCLEOTIDE SEQUENCE [LARGE SCALE GENOMIC DNA]</scope>
    <source>
        <strain evidence="2 3">Pan44</strain>
    </source>
</reference>
<dbReference type="Pfam" id="PF22945">
    <property type="entry name" value="LEM-3_GIY-YIG"/>
    <property type="match status" value="1"/>
</dbReference>
<evidence type="ECO:0000259" key="1">
    <source>
        <dbReference type="PROSITE" id="PS50164"/>
    </source>
</evidence>
<feature type="domain" description="GIY-YIG" evidence="1">
    <location>
        <begin position="50"/>
        <end position="140"/>
    </location>
</feature>
<organism evidence="2 3">
    <name type="scientific">Caulifigura coniformis</name>
    <dbReference type="NCBI Taxonomy" id="2527983"/>
    <lineage>
        <taxon>Bacteria</taxon>
        <taxon>Pseudomonadati</taxon>
        <taxon>Planctomycetota</taxon>
        <taxon>Planctomycetia</taxon>
        <taxon>Planctomycetales</taxon>
        <taxon>Planctomycetaceae</taxon>
        <taxon>Caulifigura</taxon>
    </lineage>
</organism>
<dbReference type="KEGG" id="ccos:Pan44_19270"/>
<evidence type="ECO:0000313" key="3">
    <source>
        <dbReference type="Proteomes" id="UP000315700"/>
    </source>
</evidence>
<dbReference type="InterPro" id="IPR000305">
    <property type="entry name" value="GIY-YIG_endonuc"/>
</dbReference>
<keyword evidence="3" id="KW-1185">Reference proteome</keyword>
<gene>
    <name evidence="2" type="ORF">Pan44_19270</name>
</gene>
<evidence type="ECO:0000313" key="2">
    <source>
        <dbReference type="EMBL" id="QDT53901.1"/>
    </source>
</evidence>
<accession>A0A517SCP7</accession>
<sequence>MIASEGMRVAVGLRQSCLHQRHNRRADGGRKIAPNSLDDVEFPPDVSAKIKTYVYRLIDPRNGETFYIGKGQGNRVFAHIRDDLGSDESDTLTNKLKRIREIRNAGFEVIHVIHRHGMDDKTAFEVEAALLDAFPGLTNQAGGVGNNDVGAMHAGEIIRRYRAEPAEFIHRVILINVNRSAVESSLYEATRYAWKVGPKAHRAEVVLPTVQGLIVGAFIPEKWLAAVPENFPGRDEVPGRLGFIGREASREIREQYVGKRVPDAFRKPGSANPIKYTW</sequence>
<proteinExistence type="predicted"/>
<protein>
    <recommendedName>
        <fullName evidence="1">GIY-YIG domain-containing protein</fullName>
    </recommendedName>
</protein>
<name>A0A517SCP7_9PLAN</name>
<dbReference type="InParanoid" id="A0A517SCP7"/>
<dbReference type="Proteomes" id="UP000315700">
    <property type="component" value="Chromosome"/>
</dbReference>
<dbReference type="CDD" id="cd10440">
    <property type="entry name" value="GIY-YIG_COG3680"/>
    <property type="match status" value="1"/>
</dbReference>
<dbReference type="AlphaFoldDB" id="A0A517SCP7"/>